<accession>A0A6B8RXK9</accession>
<feature type="domain" description="Xylose isomerase-like TIM barrel" evidence="1">
    <location>
        <begin position="26"/>
        <end position="249"/>
    </location>
</feature>
<dbReference type="KEGG" id="ppsc:EHS13_26800"/>
<dbReference type="GO" id="GO:0016853">
    <property type="term" value="F:isomerase activity"/>
    <property type="evidence" value="ECO:0007669"/>
    <property type="project" value="UniProtKB-KW"/>
</dbReference>
<proteinExistence type="predicted"/>
<keyword evidence="2" id="KW-0413">Isomerase</keyword>
<name>A0A6B8RXK9_9BACL</name>
<dbReference type="SUPFAM" id="SSF51658">
    <property type="entry name" value="Xylose isomerase-like"/>
    <property type="match status" value="1"/>
</dbReference>
<evidence type="ECO:0000313" key="3">
    <source>
        <dbReference type="Proteomes" id="UP000426246"/>
    </source>
</evidence>
<dbReference type="InterPro" id="IPR013022">
    <property type="entry name" value="Xyl_isomerase-like_TIM-brl"/>
</dbReference>
<dbReference type="InterPro" id="IPR036237">
    <property type="entry name" value="Xyl_isomerase-like_sf"/>
</dbReference>
<keyword evidence="3" id="KW-1185">Reference proteome</keyword>
<evidence type="ECO:0000313" key="2">
    <source>
        <dbReference type="EMBL" id="QGR00260.1"/>
    </source>
</evidence>
<gene>
    <name evidence="2" type="ORF">EHS13_26800</name>
</gene>
<dbReference type="Gene3D" id="3.20.20.150">
    <property type="entry name" value="Divalent-metal-dependent TIM barrel enzymes"/>
    <property type="match status" value="1"/>
</dbReference>
<organism evidence="2 3">
    <name type="scientific">Paenibacillus psychroresistens</name>
    <dbReference type="NCBI Taxonomy" id="1778678"/>
    <lineage>
        <taxon>Bacteria</taxon>
        <taxon>Bacillati</taxon>
        <taxon>Bacillota</taxon>
        <taxon>Bacilli</taxon>
        <taxon>Bacillales</taxon>
        <taxon>Paenibacillaceae</taxon>
        <taxon>Paenibacillus</taxon>
    </lineage>
</organism>
<dbReference type="InterPro" id="IPR050312">
    <property type="entry name" value="IolE/XylAMocC-like"/>
</dbReference>
<dbReference type="PANTHER" id="PTHR12110">
    <property type="entry name" value="HYDROXYPYRUVATE ISOMERASE"/>
    <property type="match status" value="1"/>
</dbReference>
<dbReference type="AlphaFoldDB" id="A0A6B8RXK9"/>
<dbReference type="EMBL" id="CP034235">
    <property type="protein sequence ID" value="QGR00260.1"/>
    <property type="molecule type" value="Genomic_DNA"/>
</dbReference>
<reference evidence="3" key="1">
    <citation type="submission" date="2018-11" db="EMBL/GenBank/DDBJ databases">
        <title>Complete genome sequence of Paenibacillus sp. ML311-T8.</title>
        <authorList>
            <person name="Nam Y.-D."/>
            <person name="Kang J."/>
            <person name="Chung W.-H."/>
            <person name="Park Y.S."/>
        </authorList>
    </citation>
    <scope>NUCLEOTIDE SEQUENCE [LARGE SCALE GENOMIC DNA]</scope>
    <source>
        <strain evidence="3">ML311-T8</strain>
    </source>
</reference>
<protein>
    <submittedName>
        <fullName evidence="2">Sugar phosphate isomerase/epimerase</fullName>
    </submittedName>
</protein>
<dbReference type="OrthoDB" id="9798407at2"/>
<dbReference type="Pfam" id="PF01261">
    <property type="entry name" value="AP_endonuc_2"/>
    <property type="match status" value="1"/>
</dbReference>
<sequence length="254" mass="28497">MAKMNVGLQMYTLREETAIDFVGTLHKVAKIGYEGVEFAGYGGLTAVELKELLEQLKIKAIASHVSLAQLTTHLDEEIDYNLTIGSRYIVCPYVADDDRQTEAQWLAIIQQLQVIGQRCAERGIGFAYHNHDFELLQQVNGVFVLDAMMKEVPEAALLMELDSCWVHHAGQNPQAYIAQYSGRIPLLHLKDMQKLPSGETLTVELGRGEVDLIAIIEASAKAGVEWLIVEQDKCTNPPFESIEESYNWVVKNYK</sequence>
<dbReference type="PANTHER" id="PTHR12110:SF41">
    <property type="entry name" value="INOSOSE DEHYDRATASE"/>
    <property type="match status" value="1"/>
</dbReference>
<evidence type="ECO:0000259" key="1">
    <source>
        <dbReference type="Pfam" id="PF01261"/>
    </source>
</evidence>
<dbReference type="Proteomes" id="UP000426246">
    <property type="component" value="Chromosome"/>
</dbReference>